<evidence type="ECO:0000313" key="2">
    <source>
        <dbReference type="EMBL" id="GMF56219.1"/>
    </source>
</evidence>
<evidence type="ECO:0000313" key="3">
    <source>
        <dbReference type="Proteomes" id="UP001165121"/>
    </source>
</evidence>
<name>A0A9W6Y5A9_9STRA</name>
<comment type="caution">
    <text evidence="2">The sequence shown here is derived from an EMBL/GenBank/DDBJ whole genome shotgun (WGS) entry which is preliminary data.</text>
</comment>
<feature type="compositionally biased region" description="Basic and acidic residues" evidence="1">
    <location>
        <begin position="18"/>
        <end position="27"/>
    </location>
</feature>
<dbReference type="Proteomes" id="UP001165121">
    <property type="component" value="Unassembled WGS sequence"/>
</dbReference>
<proteinExistence type="predicted"/>
<accession>A0A9W6Y5A9</accession>
<keyword evidence="3" id="KW-1185">Reference proteome</keyword>
<feature type="region of interest" description="Disordered" evidence="1">
    <location>
        <begin position="18"/>
        <end position="60"/>
    </location>
</feature>
<protein>
    <submittedName>
        <fullName evidence="2">Unnamed protein product</fullName>
    </submittedName>
</protein>
<organism evidence="2 3">
    <name type="scientific">Phytophthora fragariaefolia</name>
    <dbReference type="NCBI Taxonomy" id="1490495"/>
    <lineage>
        <taxon>Eukaryota</taxon>
        <taxon>Sar</taxon>
        <taxon>Stramenopiles</taxon>
        <taxon>Oomycota</taxon>
        <taxon>Peronosporomycetes</taxon>
        <taxon>Peronosporales</taxon>
        <taxon>Peronosporaceae</taxon>
        <taxon>Phytophthora</taxon>
    </lineage>
</organism>
<dbReference type="AlphaFoldDB" id="A0A9W6Y5A9"/>
<evidence type="ECO:0000256" key="1">
    <source>
        <dbReference type="SAM" id="MobiDB-lite"/>
    </source>
</evidence>
<gene>
    <name evidence="2" type="ORF">Pfra01_002382200</name>
</gene>
<dbReference type="EMBL" id="BSXT01003931">
    <property type="protein sequence ID" value="GMF56219.1"/>
    <property type="molecule type" value="Genomic_DNA"/>
</dbReference>
<feature type="compositionally biased region" description="Acidic residues" evidence="1">
    <location>
        <begin position="28"/>
        <end position="40"/>
    </location>
</feature>
<sequence>MDTEVDVDLLLSEWDLVENKSRRKNGEENDSEDDSKDDDAADLRGGDARSPATDPEIDKEMLQDGQLYINTLEAEGGIALLQ</sequence>
<reference evidence="2" key="1">
    <citation type="submission" date="2023-04" db="EMBL/GenBank/DDBJ databases">
        <title>Phytophthora fragariaefolia NBRC 109709.</title>
        <authorList>
            <person name="Ichikawa N."/>
            <person name="Sato H."/>
            <person name="Tonouchi N."/>
        </authorList>
    </citation>
    <scope>NUCLEOTIDE SEQUENCE</scope>
    <source>
        <strain evidence="2">NBRC 109709</strain>
    </source>
</reference>